<name>A0A0C2MN50_THEKT</name>
<gene>
    <name evidence="1" type="ORF">RF11_04435</name>
</gene>
<evidence type="ECO:0000313" key="1">
    <source>
        <dbReference type="EMBL" id="KII68621.1"/>
    </source>
</evidence>
<comment type="caution">
    <text evidence="1">The sequence shown here is derived from an EMBL/GenBank/DDBJ whole genome shotgun (WGS) entry which is preliminary data.</text>
</comment>
<sequence>MGTVNRNIHASDQKQALKLKKNILHRQCTVYGRLGIRNTTKINRGLSEARDDIDIPIKMISQGLEEEAEECHLNGGNSSERQTKIWWEILCARGTSRKLRLVTSQTLVVEVCWTLRSALTYQIIQVIIIPPSFNLGQKGQPKQFKIKYNSYLYQFNIANTGHKENLDNQ</sequence>
<dbReference type="Proteomes" id="UP000031668">
    <property type="component" value="Unassembled WGS sequence"/>
</dbReference>
<dbReference type="AlphaFoldDB" id="A0A0C2MN50"/>
<organism evidence="1 2">
    <name type="scientific">Thelohanellus kitauei</name>
    <name type="common">Myxosporean</name>
    <dbReference type="NCBI Taxonomy" id="669202"/>
    <lineage>
        <taxon>Eukaryota</taxon>
        <taxon>Metazoa</taxon>
        <taxon>Cnidaria</taxon>
        <taxon>Myxozoa</taxon>
        <taxon>Myxosporea</taxon>
        <taxon>Bivalvulida</taxon>
        <taxon>Platysporina</taxon>
        <taxon>Myxobolidae</taxon>
        <taxon>Thelohanellus</taxon>
    </lineage>
</organism>
<accession>A0A0C2MN50</accession>
<dbReference type="EMBL" id="JWZT01002759">
    <property type="protein sequence ID" value="KII68621.1"/>
    <property type="molecule type" value="Genomic_DNA"/>
</dbReference>
<protein>
    <submittedName>
        <fullName evidence="1">Uncharacterized protein</fullName>
    </submittedName>
</protein>
<evidence type="ECO:0000313" key="2">
    <source>
        <dbReference type="Proteomes" id="UP000031668"/>
    </source>
</evidence>
<reference evidence="1 2" key="1">
    <citation type="journal article" date="2014" name="Genome Biol. Evol.">
        <title>The genome of the myxosporean Thelohanellus kitauei shows adaptations to nutrient acquisition within its fish host.</title>
        <authorList>
            <person name="Yang Y."/>
            <person name="Xiong J."/>
            <person name="Zhou Z."/>
            <person name="Huo F."/>
            <person name="Miao W."/>
            <person name="Ran C."/>
            <person name="Liu Y."/>
            <person name="Zhang J."/>
            <person name="Feng J."/>
            <person name="Wang M."/>
            <person name="Wang M."/>
            <person name="Wang L."/>
            <person name="Yao B."/>
        </authorList>
    </citation>
    <scope>NUCLEOTIDE SEQUENCE [LARGE SCALE GENOMIC DNA]</scope>
    <source>
        <strain evidence="1">Wuqing</strain>
    </source>
</reference>
<proteinExistence type="predicted"/>
<keyword evidence="2" id="KW-1185">Reference proteome</keyword>